<reference evidence="3" key="1">
    <citation type="journal article" date="2019" name="Int. J. Syst. Evol. Microbiol.">
        <title>The Global Catalogue of Microorganisms (GCM) 10K type strain sequencing project: providing services to taxonomists for standard genome sequencing and annotation.</title>
        <authorList>
            <consortium name="The Broad Institute Genomics Platform"/>
            <consortium name="The Broad Institute Genome Sequencing Center for Infectious Disease"/>
            <person name="Wu L."/>
            <person name="Ma J."/>
        </authorList>
    </citation>
    <scope>NUCLEOTIDE SEQUENCE [LARGE SCALE GENOMIC DNA]</scope>
    <source>
        <strain evidence="3">JCM 16673</strain>
    </source>
</reference>
<dbReference type="RefSeq" id="WP_344764625.1">
    <property type="nucleotide sequence ID" value="NZ_BAAAZE010000013.1"/>
</dbReference>
<sequence length="95" mass="10028">MIEEVAASGCRRALACAALIISLRTHQSWTQEGGMSSEDGRKTASRTAPANKLSEDERQAILAVINSMEFGSLPPSQIVPTLVDRGGDLAAESTV</sequence>
<accession>A0ABP7TSB9</accession>
<gene>
    <name evidence="2" type="ORF">GCM10022212_31080</name>
</gene>
<feature type="region of interest" description="Disordered" evidence="1">
    <location>
        <begin position="28"/>
        <end position="54"/>
    </location>
</feature>
<keyword evidence="3" id="KW-1185">Reference proteome</keyword>
<organism evidence="2 3">
    <name type="scientific">Actimicrobium antarcticum</name>
    <dbReference type="NCBI Taxonomy" id="1051899"/>
    <lineage>
        <taxon>Bacteria</taxon>
        <taxon>Pseudomonadati</taxon>
        <taxon>Pseudomonadota</taxon>
        <taxon>Betaproteobacteria</taxon>
        <taxon>Burkholderiales</taxon>
        <taxon>Oxalobacteraceae</taxon>
        <taxon>Actimicrobium</taxon>
    </lineage>
</organism>
<dbReference type="EMBL" id="BAAAZE010000013">
    <property type="protein sequence ID" value="GAA4030554.1"/>
    <property type="molecule type" value="Genomic_DNA"/>
</dbReference>
<evidence type="ECO:0000313" key="2">
    <source>
        <dbReference type="EMBL" id="GAA4030554.1"/>
    </source>
</evidence>
<name>A0ABP7TSB9_9BURK</name>
<proteinExistence type="predicted"/>
<evidence type="ECO:0000313" key="3">
    <source>
        <dbReference type="Proteomes" id="UP001501353"/>
    </source>
</evidence>
<evidence type="ECO:0000256" key="1">
    <source>
        <dbReference type="SAM" id="MobiDB-lite"/>
    </source>
</evidence>
<comment type="caution">
    <text evidence="2">The sequence shown here is derived from an EMBL/GenBank/DDBJ whole genome shotgun (WGS) entry which is preliminary data.</text>
</comment>
<protein>
    <submittedName>
        <fullName evidence="2">Uncharacterized protein</fullName>
    </submittedName>
</protein>
<dbReference type="Proteomes" id="UP001501353">
    <property type="component" value="Unassembled WGS sequence"/>
</dbReference>